<dbReference type="NCBIfam" id="NF033230">
    <property type="entry name" value="phage_region_01"/>
    <property type="match status" value="1"/>
</dbReference>
<evidence type="ECO:0000313" key="2">
    <source>
        <dbReference type="EMBL" id="AWL65594.1"/>
    </source>
</evidence>
<accession>A0AAI8J0E5</accession>
<dbReference type="Proteomes" id="UP000245760">
    <property type="component" value="Chromosome"/>
</dbReference>
<evidence type="ECO:0000313" key="3">
    <source>
        <dbReference type="Proteomes" id="UP000245649"/>
    </source>
</evidence>
<gene>
    <name evidence="2" type="ORF">DKC00_29570</name>
    <name evidence="1" type="ORF">DKC11_30550</name>
</gene>
<protein>
    <submittedName>
        <fullName evidence="2">Uncharacterized protein</fullName>
    </submittedName>
</protein>
<organism evidence="2 3">
    <name type="scientific">Klebsiella quasipneumoniae</name>
    <dbReference type="NCBI Taxonomy" id="1463165"/>
    <lineage>
        <taxon>Bacteria</taxon>
        <taxon>Pseudomonadati</taxon>
        <taxon>Pseudomonadota</taxon>
        <taxon>Gammaproteobacteria</taxon>
        <taxon>Enterobacterales</taxon>
        <taxon>Enterobacteriaceae</taxon>
        <taxon>Klebsiella/Raoultella group</taxon>
        <taxon>Klebsiella</taxon>
        <taxon>Klebsiella pneumoniae complex</taxon>
    </lineage>
</organism>
<dbReference type="RefSeq" id="WP_108443339.1">
    <property type="nucleotide sequence ID" value="NZ_CP029432.1"/>
</dbReference>
<reference evidence="3 4" key="1">
    <citation type="submission" date="2018-05" db="EMBL/GenBank/DDBJ databases">
        <title>Klebsiella quasipneumonaiae provides a window into carbapenemase gene transfer, plasmid rearrangements and nosocomial acquisition from the hospital environment.</title>
        <authorList>
            <person name="Mathers A.J."/>
            <person name="Vegesana K."/>
            <person name="Stoesser N."/>
            <person name="Crook D."/>
            <person name="Vaughan A."/>
            <person name="Barry K."/>
            <person name="Parikh H."/>
            <person name="Sebra R."/>
            <person name="Kotay S."/>
            <person name="Walker A.S."/>
            <person name="Sheppard A.E."/>
        </authorList>
    </citation>
    <scope>NUCLEOTIDE SEQUENCE [LARGE SCALE GENOMIC DNA]</scope>
    <source>
        <strain evidence="1 4">CAV1947</strain>
        <strain evidence="2 3">CAV2018</strain>
    </source>
</reference>
<sequence>MAIDYAKIFISHVRNVSKANKWLTEGEALPTYRSWIRAEQLLRLDVVLIKHRERYSAPWEPLFGRNGITHLLATRYGWSPEQVRMLSFADVLLSLQQDLAEVNIPPEELALPEYVRQSDEFEILSRGQYRTELPPCQEHEWDHTIAERDQGQRKPQ</sequence>
<evidence type="ECO:0000313" key="4">
    <source>
        <dbReference type="Proteomes" id="UP000245760"/>
    </source>
</evidence>
<evidence type="ECO:0000313" key="1">
    <source>
        <dbReference type="EMBL" id="AWL59878.1"/>
    </source>
</evidence>
<proteinExistence type="predicted"/>
<dbReference type="EMBL" id="CP029432">
    <property type="protein sequence ID" value="AWL65594.1"/>
    <property type="molecule type" value="Genomic_DNA"/>
</dbReference>
<name>A0AAI8J0E5_9ENTR</name>
<keyword evidence="4" id="KW-1185">Reference proteome</keyword>
<dbReference type="AlphaFoldDB" id="A0AAI8J0E5"/>
<dbReference type="EMBL" id="CP029443">
    <property type="protein sequence ID" value="AWL59878.1"/>
    <property type="molecule type" value="Genomic_DNA"/>
</dbReference>
<dbReference type="Proteomes" id="UP000245649">
    <property type="component" value="Chromosome"/>
</dbReference>
<dbReference type="InterPro" id="IPR059241">
    <property type="entry name" value="SfIV_phage_associated"/>
</dbReference>